<keyword evidence="3" id="KW-1185">Reference proteome</keyword>
<dbReference type="GO" id="GO:0006302">
    <property type="term" value="P:double-strand break repair"/>
    <property type="evidence" value="ECO:0007669"/>
    <property type="project" value="InterPro"/>
</dbReference>
<dbReference type="AlphaFoldDB" id="A0AAD3HNE6"/>
<dbReference type="Proteomes" id="UP001054857">
    <property type="component" value="Unassembled WGS sequence"/>
</dbReference>
<dbReference type="PANTHER" id="PTHR22640:SF2">
    <property type="entry name" value="STRUCTURAL MAINTENANCE OF CHROMOSOMES FLEXIBLE HINGE DOMAIN-CONTAINING PROTEIN 1"/>
    <property type="match status" value="1"/>
</dbReference>
<dbReference type="PANTHER" id="PTHR22640">
    <property type="entry name" value="STRUCTURAL MAINTENANCE OF CHROMOSOMES FLEXIBLE HINGE DOMAIN-CONTAINING PROTEIN 1"/>
    <property type="match status" value="1"/>
</dbReference>
<comment type="caution">
    <text evidence="2">The sequence shown here is derived from an EMBL/GenBank/DDBJ whole genome shotgun (WGS) entry which is preliminary data.</text>
</comment>
<dbReference type="EMBL" id="BMAR01000016">
    <property type="protein sequence ID" value="GFR47073.1"/>
    <property type="molecule type" value="Genomic_DNA"/>
</dbReference>
<reference evidence="2 3" key="1">
    <citation type="journal article" date="2021" name="Sci. Rep.">
        <title>Genome sequencing of the multicellular alga Astrephomene provides insights into convergent evolution of germ-soma differentiation.</title>
        <authorList>
            <person name="Yamashita S."/>
            <person name="Yamamoto K."/>
            <person name="Matsuzaki R."/>
            <person name="Suzuki S."/>
            <person name="Yamaguchi H."/>
            <person name="Hirooka S."/>
            <person name="Minakuchi Y."/>
            <person name="Miyagishima S."/>
            <person name="Kawachi M."/>
            <person name="Toyoda A."/>
            <person name="Nozaki H."/>
        </authorList>
    </citation>
    <scope>NUCLEOTIDE SEQUENCE [LARGE SCALE GENOMIC DNA]</scope>
    <source>
        <strain evidence="2 3">NIES-4017</strain>
    </source>
</reference>
<evidence type="ECO:0000259" key="1">
    <source>
        <dbReference type="Pfam" id="PF22899"/>
    </source>
</evidence>
<evidence type="ECO:0000313" key="2">
    <source>
        <dbReference type="EMBL" id="GFR47073.1"/>
    </source>
</evidence>
<protein>
    <recommendedName>
        <fullName evidence="1">SMCHD1 ribosomal S5 domain-containing protein</fullName>
    </recommendedName>
</protein>
<feature type="domain" description="SMCHD1 ribosomal S5" evidence="1">
    <location>
        <begin position="148"/>
        <end position="262"/>
    </location>
</feature>
<dbReference type="InterPro" id="IPR038892">
    <property type="entry name" value="SMCHD1"/>
</dbReference>
<dbReference type="InterPro" id="IPR055109">
    <property type="entry name" value="SMCHD1_S5"/>
</dbReference>
<evidence type="ECO:0000313" key="3">
    <source>
        <dbReference type="Proteomes" id="UP001054857"/>
    </source>
</evidence>
<feature type="non-terminal residue" evidence="2">
    <location>
        <position position="1"/>
    </location>
</feature>
<name>A0AAD3HNE6_9CHLO</name>
<organism evidence="2 3">
    <name type="scientific">Astrephomene gubernaculifera</name>
    <dbReference type="NCBI Taxonomy" id="47775"/>
    <lineage>
        <taxon>Eukaryota</taxon>
        <taxon>Viridiplantae</taxon>
        <taxon>Chlorophyta</taxon>
        <taxon>core chlorophytes</taxon>
        <taxon>Chlorophyceae</taxon>
        <taxon>CS clade</taxon>
        <taxon>Chlamydomonadales</taxon>
        <taxon>Astrephomenaceae</taxon>
        <taxon>Astrephomene</taxon>
    </lineage>
</organism>
<feature type="domain" description="SMCHD1 ribosomal S5" evidence="1">
    <location>
        <begin position="33"/>
        <end position="78"/>
    </location>
</feature>
<accession>A0AAD3HNE6</accession>
<sequence length="287" mass="31218">GILPGGEAMPSIVIEHLVGSRLAWRRQLAEVDDDLESRYVRGAKSKLEFELEVPGRGTVEGVLWYFPFENGAESVPRELGAAAYASGGPAAGGPGLLTQMPTQLSMHGAAALATQLVRGGLAAAGVSATQVGQWPEQAQLAMMEMLHDQDNNGGDAPARGRVDAPMFETFWQGRLIPGSGVESLPFIDGLRTKMRSSTSGKDYLPDDVFGRIRGALFFGPAWRVTRNKLTFRDSLPELLASAMSSDRALDKRFRDWLRDCHTRLDRILHFQGAADVELKATVRKELG</sequence>
<gene>
    <name evidence="2" type="ORF">Agub_g8760</name>
</gene>
<feature type="non-terminal residue" evidence="2">
    <location>
        <position position="287"/>
    </location>
</feature>
<proteinExistence type="predicted"/>
<dbReference type="Pfam" id="PF22899">
    <property type="entry name" value="SMCHD1_S5"/>
    <property type="match status" value="2"/>
</dbReference>